<keyword evidence="2" id="KW-1185">Reference proteome</keyword>
<sequence length="187" mass="21516">MTYDFYAIKQDQIDLLDFILTETKLQIIDHYSAYDEEVLRYTSATDITAKFDLYNGGSFGSNFALWSPEFKGQPVFEKINLDPKRCKGHTFRYSTMDWGLIRLYLGQIKGNVLSKSHIGHFNEKGAIGHELPNSIIGPASVWNWEEINKASRKLKYHIHNKMAVKKTGTYGILKNAEILEQQGFMLQ</sequence>
<protein>
    <submittedName>
        <fullName evidence="1">Uncharacterized protein</fullName>
    </submittedName>
</protein>
<dbReference type="AlphaFoldDB" id="A0A1G8E5U7"/>
<dbReference type="EMBL" id="FNCG01000011">
    <property type="protein sequence ID" value="SDH65312.1"/>
    <property type="molecule type" value="Genomic_DNA"/>
</dbReference>
<dbReference type="STRING" id="551996.SAMN05192573_111124"/>
<evidence type="ECO:0000313" key="2">
    <source>
        <dbReference type="Proteomes" id="UP000199705"/>
    </source>
</evidence>
<dbReference type="RefSeq" id="WP_091171361.1">
    <property type="nucleotide sequence ID" value="NZ_FNCG01000011.1"/>
</dbReference>
<gene>
    <name evidence="1" type="ORF">SAMN05192573_111124</name>
</gene>
<organism evidence="1 2">
    <name type="scientific">Mucilaginibacter gossypii</name>
    <dbReference type="NCBI Taxonomy" id="551996"/>
    <lineage>
        <taxon>Bacteria</taxon>
        <taxon>Pseudomonadati</taxon>
        <taxon>Bacteroidota</taxon>
        <taxon>Sphingobacteriia</taxon>
        <taxon>Sphingobacteriales</taxon>
        <taxon>Sphingobacteriaceae</taxon>
        <taxon>Mucilaginibacter</taxon>
    </lineage>
</organism>
<evidence type="ECO:0000313" key="1">
    <source>
        <dbReference type="EMBL" id="SDH65312.1"/>
    </source>
</evidence>
<reference evidence="2" key="1">
    <citation type="submission" date="2016-10" db="EMBL/GenBank/DDBJ databases">
        <authorList>
            <person name="Varghese N."/>
            <person name="Submissions S."/>
        </authorList>
    </citation>
    <scope>NUCLEOTIDE SEQUENCE [LARGE SCALE GENOMIC DNA]</scope>
    <source>
        <strain evidence="2">Gh-67</strain>
    </source>
</reference>
<accession>A0A1G8E5U7</accession>
<name>A0A1G8E5U7_9SPHI</name>
<proteinExistence type="predicted"/>
<dbReference type="Proteomes" id="UP000199705">
    <property type="component" value="Unassembled WGS sequence"/>
</dbReference>